<dbReference type="KEGG" id="schy:GVO57_09340"/>
<evidence type="ECO:0000313" key="1">
    <source>
        <dbReference type="EMBL" id="QHL90985.1"/>
    </source>
</evidence>
<dbReference type="RefSeq" id="WP_160592915.1">
    <property type="nucleotide sequence ID" value="NZ_CP047895.1"/>
</dbReference>
<proteinExistence type="predicted"/>
<dbReference type="AlphaFoldDB" id="A0A7Z2NX54"/>
<evidence type="ECO:0000313" key="2">
    <source>
        <dbReference type="Proteomes" id="UP000464468"/>
    </source>
</evidence>
<reference evidence="1 2" key="1">
    <citation type="submission" date="2020-01" db="EMBL/GenBank/DDBJ databases">
        <title>Sphingomonas sp. C33 whole genome sequece.</title>
        <authorList>
            <person name="Park C."/>
        </authorList>
    </citation>
    <scope>NUCLEOTIDE SEQUENCE [LARGE SCALE GENOMIC DNA]</scope>
    <source>
        <strain evidence="1 2">C33</strain>
    </source>
</reference>
<sequence>MPHPFDIDASHPDMAADARLARELHHELAIRGIHGLDAVRTLALAMCIEASAASGPVKGRLDIAGLLSPMLAGMTVEAAELAGKEDQLISNAALMAMASALMNTDSKAAAITALMKAAAQILSEDFDPSQAAGLIIEGMADALAEKRMAAEGCS</sequence>
<dbReference type="Proteomes" id="UP000464468">
    <property type="component" value="Chromosome"/>
</dbReference>
<keyword evidence="2" id="KW-1185">Reference proteome</keyword>
<protein>
    <submittedName>
        <fullName evidence="1">Uncharacterized protein</fullName>
    </submittedName>
</protein>
<dbReference type="EMBL" id="CP047895">
    <property type="protein sequence ID" value="QHL90985.1"/>
    <property type="molecule type" value="Genomic_DNA"/>
</dbReference>
<accession>A0A7Z2NX54</accession>
<name>A0A7Z2NX54_9SPHN</name>
<gene>
    <name evidence="1" type="ORF">GVO57_09340</name>
</gene>
<organism evidence="1 2">
    <name type="scientific">Sphingomonas changnyeongensis</name>
    <dbReference type="NCBI Taxonomy" id="2698679"/>
    <lineage>
        <taxon>Bacteria</taxon>
        <taxon>Pseudomonadati</taxon>
        <taxon>Pseudomonadota</taxon>
        <taxon>Alphaproteobacteria</taxon>
        <taxon>Sphingomonadales</taxon>
        <taxon>Sphingomonadaceae</taxon>
        <taxon>Sphingomonas</taxon>
    </lineage>
</organism>